<dbReference type="CDD" id="cd01131">
    <property type="entry name" value="PilT"/>
    <property type="match status" value="1"/>
</dbReference>
<dbReference type="SUPFAM" id="SSF52540">
    <property type="entry name" value="P-loop containing nucleoside triphosphate hydrolases"/>
    <property type="match status" value="1"/>
</dbReference>
<dbReference type="PROSITE" id="PS00662">
    <property type="entry name" value="T2SP_E"/>
    <property type="match status" value="1"/>
</dbReference>
<feature type="domain" description="Bacterial type II secretion system protein E" evidence="3">
    <location>
        <begin position="198"/>
        <end position="212"/>
    </location>
</feature>
<protein>
    <submittedName>
        <fullName evidence="4">Type IV pili twitching motility protein PilT</fullName>
    </submittedName>
</protein>
<dbReference type="InterPro" id="IPR027417">
    <property type="entry name" value="P-loop_NTPase"/>
</dbReference>
<evidence type="ECO:0000256" key="2">
    <source>
        <dbReference type="SAM" id="MobiDB-lite"/>
    </source>
</evidence>
<dbReference type="AlphaFoldDB" id="A0A317C4D9"/>
<dbReference type="EMBL" id="QGKL01000043">
    <property type="protein sequence ID" value="PWQ93149.1"/>
    <property type="molecule type" value="Genomic_DNA"/>
</dbReference>
<dbReference type="PANTHER" id="PTHR30486">
    <property type="entry name" value="TWITCHING MOTILITY PROTEIN PILT"/>
    <property type="match status" value="1"/>
</dbReference>
<comment type="similarity">
    <text evidence="1">Belongs to the GSP E family.</text>
</comment>
<dbReference type="InterPro" id="IPR006321">
    <property type="entry name" value="PilT/PilU"/>
</dbReference>
<proteinExistence type="inferred from homology"/>
<dbReference type="InterPro" id="IPR001482">
    <property type="entry name" value="T2SS/T4SS_dom"/>
</dbReference>
<organism evidence="4 5">
    <name type="scientific">Leucothrix arctica</name>
    <dbReference type="NCBI Taxonomy" id="1481894"/>
    <lineage>
        <taxon>Bacteria</taxon>
        <taxon>Pseudomonadati</taxon>
        <taxon>Pseudomonadota</taxon>
        <taxon>Gammaproteobacteria</taxon>
        <taxon>Thiotrichales</taxon>
        <taxon>Thiotrichaceae</taxon>
        <taxon>Leucothrix</taxon>
    </lineage>
</organism>
<feature type="region of interest" description="Disordered" evidence="2">
    <location>
        <begin position="360"/>
        <end position="381"/>
    </location>
</feature>
<gene>
    <name evidence="4" type="ORF">DKT75_20895</name>
</gene>
<dbReference type="OrthoDB" id="9804785at2"/>
<dbReference type="InterPro" id="IPR050921">
    <property type="entry name" value="T4SS_GSP_E_ATPase"/>
</dbReference>
<accession>A0A317C4D9</accession>
<dbReference type="RefSeq" id="WP_109826723.1">
    <property type="nucleotide sequence ID" value="NZ_QGKL01000043.1"/>
</dbReference>
<dbReference type="Pfam" id="PF00437">
    <property type="entry name" value="T2SSE"/>
    <property type="match status" value="1"/>
</dbReference>
<evidence type="ECO:0000259" key="3">
    <source>
        <dbReference type="PROSITE" id="PS00662"/>
    </source>
</evidence>
<dbReference type="GO" id="GO:0005524">
    <property type="term" value="F:ATP binding"/>
    <property type="evidence" value="ECO:0007669"/>
    <property type="project" value="InterPro"/>
</dbReference>
<dbReference type="Proteomes" id="UP000245506">
    <property type="component" value="Unassembled WGS sequence"/>
</dbReference>
<keyword evidence="5" id="KW-1185">Reference proteome</keyword>
<evidence type="ECO:0000313" key="5">
    <source>
        <dbReference type="Proteomes" id="UP000245506"/>
    </source>
</evidence>
<dbReference type="Gene3D" id="3.40.50.300">
    <property type="entry name" value="P-loop containing nucleotide triphosphate hydrolases"/>
    <property type="match status" value="1"/>
</dbReference>
<name>A0A317C4D9_9GAMM</name>
<sequence>MSDSPLKIAALLAAMVKYEASDLYLTTGAKVSLKVMGGFKHLTKESLKPGMVENLAKGMFSDEEWATFEATREVNKGLAIEGVGRFRVNGYYQRGEVSLVVRHVRSDIMAPEELGLPEVLKELVMKKDGLVLFVGSTGAGKSTSMASLIQYRNERHAGHILTIEDPIEFIFTHDQSIIGQREVGFDTLSYKNAMREAMREAPDVVMVGEVRDTETVDSAMGFADTGHLVITTLHATNTTQALDRLLYLFPAEQKQRILMDLSLNLRGIVAQRLIPDVYGRRVLASEVLINTPFISEIIRKGNTHELAQLQEKGSTDGMHTFDQSLVKLFLAGRITKEKALENATSKNNLEWRINFEQKAGTDDEHGVTSEQNGSELPELEH</sequence>
<evidence type="ECO:0000256" key="1">
    <source>
        <dbReference type="ARBA" id="ARBA00006611"/>
    </source>
</evidence>
<reference evidence="4 5" key="1">
    <citation type="submission" date="2018-05" db="EMBL/GenBank/DDBJ databases">
        <title>Leucothrix arctica sp. nov., isolated from Arctic seawater.</title>
        <authorList>
            <person name="Choi A."/>
            <person name="Baek K."/>
        </authorList>
    </citation>
    <scope>NUCLEOTIDE SEQUENCE [LARGE SCALE GENOMIC DNA]</scope>
    <source>
        <strain evidence="4 5">IMCC9719</strain>
    </source>
</reference>
<evidence type="ECO:0000313" key="4">
    <source>
        <dbReference type="EMBL" id="PWQ93149.1"/>
    </source>
</evidence>
<dbReference type="Gene3D" id="3.30.450.90">
    <property type="match status" value="1"/>
</dbReference>
<dbReference type="PANTHER" id="PTHR30486:SF12">
    <property type="entry name" value="TYPE IV PILUS ATPASE PILU"/>
    <property type="match status" value="1"/>
</dbReference>
<dbReference type="GO" id="GO:0016887">
    <property type="term" value="F:ATP hydrolysis activity"/>
    <property type="evidence" value="ECO:0007669"/>
    <property type="project" value="InterPro"/>
</dbReference>
<dbReference type="NCBIfam" id="TIGR01420">
    <property type="entry name" value="pilT_fam"/>
    <property type="match status" value="1"/>
</dbReference>
<comment type="caution">
    <text evidence="4">The sequence shown here is derived from an EMBL/GenBank/DDBJ whole genome shotgun (WGS) entry which is preliminary data.</text>
</comment>